<proteinExistence type="predicted"/>
<protein>
    <submittedName>
        <fullName evidence="1">Uncharacterized protein</fullName>
    </submittedName>
</protein>
<accession>A0AA41JUB7</accession>
<dbReference type="AlphaFoldDB" id="A0AA41JUB7"/>
<gene>
    <name evidence="1" type="ORF">JK167_14095</name>
</gene>
<dbReference type="EMBL" id="JAERKF010000061">
    <property type="protein sequence ID" value="MBS1011917.1"/>
    <property type="molecule type" value="Genomic_DNA"/>
</dbReference>
<organism evidence="1 2">
    <name type="scientific">Levilactobacillus brevis</name>
    <name type="common">Lactobacillus brevis</name>
    <dbReference type="NCBI Taxonomy" id="1580"/>
    <lineage>
        <taxon>Bacteria</taxon>
        <taxon>Bacillati</taxon>
        <taxon>Bacillota</taxon>
        <taxon>Bacilli</taxon>
        <taxon>Lactobacillales</taxon>
        <taxon>Lactobacillaceae</taxon>
        <taxon>Levilactobacillus</taxon>
    </lineage>
</organism>
<evidence type="ECO:0000313" key="1">
    <source>
        <dbReference type="EMBL" id="MBS1011917.1"/>
    </source>
</evidence>
<name>A0AA41JUB7_LEVBR</name>
<comment type="caution">
    <text evidence="1">The sequence shown here is derived from an EMBL/GenBank/DDBJ whole genome shotgun (WGS) entry which is preliminary data.</text>
</comment>
<reference evidence="1" key="2">
    <citation type="submission" date="2022-09" db="EMBL/GenBank/DDBJ databases">
        <title>Genome-inferred correspondence between phylogeny and metabolic traits in the wild Drosophila gut microbiome.</title>
        <authorList>
            <person name="Bueno E."/>
            <person name="Blow F."/>
            <person name="Douglas A.E."/>
        </authorList>
    </citation>
    <scope>NUCLEOTIDE SEQUENCE</scope>
    <source>
        <strain evidence="1">Dm-2019-70</strain>
    </source>
</reference>
<evidence type="ECO:0000313" key="2">
    <source>
        <dbReference type="Proteomes" id="UP000676478"/>
    </source>
</evidence>
<reference evidence="1" key="1">
    <citation type="submission" date="2020-12" db="EMBL/GenBank/DDBJ databases">
        <authorList>
            <person name="Mcmullen J.G."/>
        </authorList>
    </citation>
    <scope>NUCLEOTIDE SEQUENCE</scope>
    <source>
        <strain evidence="1">Dm-2019-70</strain>
    </source>
</reference>
<feature type="non-terminal residue" evidence="1">
    <location>
        <position position="148"/>
    </location>
</feature>
<dbReference type="Proteomes" id="UP000676478">
    <property type="component" value="Unassembled WGS sequence"/>
</dbReference>
<sequence length="148" mass="15731">MNVLVLYMHRYWKVIVIRSVLLITVLVAFCSSTSVVHGDSLTNLGDSSTSGSLIPDGGSVANDIKSNVNNDLLGVAANFHIFANKATLNAHTNGNLAVDELAGNVNFGTNIHEGSVSKDIYYIGELDSINASSFVSDQGNRTNKVVFG</sequence>